<sequence length="477" mass="53240">MHHYQRILIVLSFLFVGITTFSFSQNHYYNSLQYGGRGALLGGAMLADTTDKSTIYYNPAATVHLGGTGVTISSNLYGYGSLRIKDGAGEDIDLLSSKVNIFPQLIAGEIPLSASKDVFIGYTLLTKHDNNIVLNSRNTFEASAVGDGFDTTAIASFEFDEDLFEQWIGLGVGLRVNEHWSVGLTAFATYRQHAFSSRSYVRVIEFAEPTNIGTADISQQVESNTLGFLWKFGLQWHKPHFSMGLTLTTPKLSVDTFADKGVIDREFFALNLDELIGEDDLILSDRQQGVKTTHRRPMELGLGAQYELQKTKLYLSIQHHFKQKAYQLLDTEQTDGDITGELAVDQFVEVKDASSSVTNVNVGVEHQLNKWALLGSFRTNFSAYEDIPTEEENNLLVTPGIGKFNTYYLTFGLGRYRKQSSTHFGIEYGRSFNKIPRFAGDLTTLESALSNITETDVSVNFFQLNLIVGYTHYIGRD</sequence>
<dbReference type="SUPFAM" id="SSF56935">
    <property type="entry name" value="Porins"/>
    <property type="match status" value="1"/>
</dbReference>
<evidence type="ECO:0000313" key="1">
    <source>
        <dbReference type="EMBL" id="GAA4834778.1"/>
    </source>
</evidence>
<comment type="caution">
    <text evidence="1">The sequence shown here is derived from an EMBL/GenBank/DDBJ whole genome shotgun (WGS) entry which is preliminary data.</text>
</comment>
<dbReference type="Proteomes" id="UP001500298">
    <property type="component" value="Unassembled WGS sequence"/>
</dbReference>
<reference evidence="2" key="1">
    <citation type="journal article" date="2019" name="Int. J. Syst. Evol. Microbiol.">
        <title>The Global Catalogue of Microorganisms (GCM) 10K type strain sequencing project: providing services to taxonomists for standard genome sequencing and annotation.</title>
        <authorList>
            <consortium name="The Broad Institute Genomics Platform"/>
            <consortium name="The Broad Institute Genome Sequencing Center for Infectious Disease"/>
            <person name="Wu L."/>
            <person name="Ma J."/>
        </authorList>
    </citation>
    <scope>NUCLEOTIDE SEQUENCE [LARGE SCALE GENOMIC DNA]</scope>
    <source>
        <strain evidence="2">JCM 18326</strain>
    </source>
</reference>
<dbReference type="Gene3D" id="2.40.160.60">
    <property type="entry name" value="Outer membrane protein transport protein (OMPP1/FadL/TodX)"/>
    <property type="match status" value="1"/>
</dbReference>
<name>A0ABP9DCN9_9BACT</name>
<proteinExistence type="predicted"/>
<organism evidence="1 2">
    <name type="scientific">Algivirga pacifica</name>
    <dbReference type="NCBI Taxonomy" id="1162670"/>
    <lineage>
        <taxon>Bacteria</taxon>
        <taxon>Pseudomonadati</taxon>
        <taxon>Bacteroidota</taxon>
        <taxon>Cytophagia</taxon>
        <taxon>Cytophagales</taxon>
        <taxon>Flammeovirgaceae</taxon>
        <taxon>Algivirga</taxon>
    </lineage>
</organism>
<dbReference type="EMBL" id="BAABJX010000030">
    <property type="protein sequence ID" value="GAA4834778.1"/>
    <property type="molecule type" value="Genomic_DNA"/>
</dbReference>
<dbReference type="RefSeq" id="WP_345371441.1">
    <property type="nucleotide sequence ID" value="NZ_BAABJX010000030.1"/>
</dbReference>
<keyword evidence="2" id="KW-1185">Reference proteome</keyword>
<evidence type="ECO:0000313" key="2">
    <source>
        <dbReference type="Proteomes" id="UP001500298"/>
    </source>
</evidence>
<accession>A0ABP9DCN9</accession>
<protein>
    <recommendedName>
        <fullName evidence="3">Long-chain fatty acid transport protein</fullName>
    </recommendedName>
</protein>
<gene>
    <name evidence="1" type="ORF">GCM10023331_20000</name>
</gene>
<evidence type="ECO:0008006" key="3">
    <source>
        <dbReference type="Google" id="ProtNLM"/>
    </source>
</evidence>